<dbReference type="InterPro" id="IPR014710">
    <property type="entry name" value="RmlC-like_jellyroll"/>
</dbReference>
<protein>
    <recommendedName>
        <fullName evidence="3">(S)-ureidoglycine aminohydrolase cupin domain-containing protein</fullName>
    </recommendedName>
</protein>
<evidence type="ECO:0008006" key="3">
    <source>
        <dbReference type="Google" id="ProtNLM"/>
    </source>
</evidence>
<name>A0A0G4HCU8_9ALVE</name>
<organism evidence="2">
    <name type="scientific">Chromera velia CCMP2878</name>
    <dbReference type="NCBI Taxonomy" id="1169474"/>
    <lineage>
        <taxon>Eukaryota</taxon>
        <taxon>Sar</taxon>
        <taxon>Alveolata</taxon>
        <taxon>Colpodellida</taxon>
        <taxon>Chromeraceae</taxon>
        <taxon>Chromera</taxon>
    </lineage>
</organism>
<dbReference type="InterPro" id="IPR009297">
    <property type="entry name" value="DUF952"/>
</dbReference>
<dbReference type="InterPro" id="IPR011051">
    <property type="entry name" value="RmlC_Cupin_sf"/>
</dbReference>
<evidence type="ECO:0000313" key="2">
    <source>
        <dbReference type="EMBL" id="CEM41652.1"/>
    </source>
</evidence>
<keyword evidence="1" id="KW-0812">Transmembrane</keyword>
<dbReference type="EMBL" id="CDMZ01002279">
    <property type="protein sequence ID" value="CEM41652.1"/>
    <property type="molecule type" value="Genomic_DNA"/>
</dbReference>
<sequence length="318" mass="33962">MSGVQVFSPTNVVEAPGILISEFFGRVASGDPRLSACTVTVKKASEEAWQTPEFDEYVLVLSGCVELKFGDGKTAKVAAKQGAFLPRGTRVKWVWPGPCEYIPICLPAFSPENCGREDEKGNHMAKSSEAMQKLRELHEESCHPWLFHVAQKSLWEKAKKEGKPYKPPTYEQDGFTHATADPTKLTAVLNHFYKKVPGEWVCLRMSKASLSSAGVETVFEKTAPVGDIPSIDMGDQLFPHIQGGIPPSSVLEEFPVVRGEDGSFLSIPGVTEGAGGKGSGSGEGTGFFMGVLCGLSLGLGLAGAAFLAVGGVKLIKAK</sequence>
<dbReference type="VEuPathDB" id="CryptoDB:Cvel_6314"/>
<proteinExistence type="predicted"/>
<dbReference type="Pfam" id="PF06108">
    <property type="entry name" value="DUF952"/>
    <property type="match status" value="1"/>
</dbReference>
<dbReference type="Gene3D" id="3.20.170.20">
    <property type="entry name" value="Protein of unknown function DUF952"/>
    <property type="match status" value="1"/>
</dbReference>
<dbReference type="SUPFAM" id="SSF51182">
    <property type="entry name" value="RmlC-like cupins"/>
    <property type="match status" value="1"/>
</dbReference>
<feature type="transmembrane region" description="Helical" evidence="1">
    <location>
        <begin position="287"/>
        <end position="312"/>
    </location>
</feature>
<dbReference type="AlphaFoldDB" id="A0A0G4HCU8"/>
<accession>A0A0G4HCU8</accession>
<dbReference type="SUPFAM" id="SSF56399">
    <property type="entry name" value="ADP-ribosylation"/>
    <property type="match status" value="1"/>
</dbReference>
<gene>
    <name evidence="2" type="ORF">Cvel_6314</name>
</gene>
<keyword evidence="1" id="KW-1133">Transmembrane helix</keyword>
<dbReference type="Gene3D" id="2.60.120.10">
    <property type="entry name" value="Jelly Rolls"/>
    <property type="match status" value="1"/>
</dbReference>
<dbReference type="CDD" id="cd02208">
    <property type="entry name" value="cupin_RmlC-like"/>
    <property type="match status" value="1"/>
</dbReference>
<reference evidence="2" key="1">
    <citation type="submission" date="2014-11" db="EMBL/GenBank/DDBJ databases">
        <authorList>
            <person name="Otto D Thomas"/>
            <person name="Naeem Raeece"/>
        </authorList>
    </citation>
    <scope>NUCLEOTIDE SEQUENCE</scope>
</reference>
<keyword evidence="1" id="KW-0472">Membrane</keyword>
<evidence type="ECO:0000256" key="1">
    <source>
        <dbReference type="SAM" id="Phobius"/>
    </source>
</evidence>